<dbReference type="AlphaFoldDB" id="A0A8S9V5R9"/>
<accession>A0A8S9V5R9</accession>
<reference evidence="1" key="1">
    <citation type="submission" date="2020-03" db="EMBL/GenBank/DDBJ databases">
        <title>Hybrid Assembly of Korean Phytophthora infestans isolates.</title>
        <authorList>
            <person name="Prokchorchik M."/>
            <person name="Lee Y."/>
            <person name="Seo J."/>
            <person name="Cho J.-H."/>
            <person name="Park Y.-E."/>
            <person name="Jang D.-C."/>
            <person name="Im J.-S."/>
            <person name="Choi J.-G."/>
            <person name="Park H.-J."/>
            <person name="Lee G.-B."/>
            <person name="Lee Y.-G."/>
            <person name="Hong S.-Y."/>
            <person name="Cho K."/>
            <person name="Sohn K.H."/>
        </authorList>
    </citation>
    <scope>NUCLEOTIDE SEQUENCE</scope>
    <source>
        <strain evidence="1">KR_2_A2</strain>
    </source>
</reference>
<dbReference type="EMBL" id="JAACNO010000330">
    <property type="protein sequence ID" value="KAF4148181.1"/>
    <property type="molecule type" value="Genomic_DNA"/>
</dbReference>
<protein>
    <submittedName>
        <fullName evidence="1">Uncharacterized protein</fullName>
    </submittedName>
</protein>
<comment type="caution">
    <text evidence="1">The sequence shown here is derived from an EMBL/GenBank/DDBJ whole genome shotgun (WGS) entry which is preliminary data.</text>
</comment>
<gene>
    <name evidence="1" type="ORF">GN958_ATG02629</name>
</gene>
<name>A0A8S9V5R9_PHYIN</name>
<evidence type="ECO:0000313" key="1">
    <source>
        <dbReference type="EMBL" id="KAF4148181.1"/>
    </source>
</evidence>
<dbReference type="Proteomes" id="UP000704712">
    <property type="component" value="Unassembled WGS sequence"/>
</dbReference>
<organism evidence="1 2">
    <name type="scientific">Phytophthora infestans</name>
    <name type="common">Potato late blight agent</name>
    <name type="synonym">Botrytis infestans</name>
    <dbReference type="NCBI Taxonomy" id="4787"/>
    <lineage>
        <taxon>Eukaryota</taxon>
        <taxon>Sar</taxon>
        <taxon>Stramenopiles</taxon>
        <taxon>Oomycota</taxon>
        <taxon>Peronosporomycetes</taxon>
        <taxon>Peronosporales</taxon>
        <taxon>Peronosporaceae</taxon>
        <taxon>Phytophthora</taxon>
    </lineage>
</organism>
<evidence type="ECO:0000313" key="2">
    <source>
        <dbReference type="Proteomes" id="UP000704712"/>
    </source>
</evidence>
<proteinExistence type="predicted"/>
<sequence length="86" mass="9685">MGITELLNAVDNATSDWEFDDDEANLAEEAEVECGEGSQPVPVPARRTDNEYVGNLLRDSGLQIISERVIMLVYKERQELRLVSLF</sequence>